<accession>A0ABS8T1J5</accession>
<feature type="non-terminal residue" evidence="1">
    <location>
        <position position="1"/>
    </location>
</feature>
<name>A0ABS8T1J5_DATST</name>
<proteinExistence type="predicted"/>
<dbReference type="Proteomes" id="UP000823775">
    <property type="component" value="Unassembled WGS sequence"/>
</dbReference>
<keyword evidence="2" id="KW-1185">Reference proteome</keyword>
<dbReference type="EMBL" id="JACEIK010001028">
    <property type="protein sequence ID" value="MCD7465215.1"/>
    <property type="molecule type" value="Genomic_DNA"/>
</dbReference>
<evidence type="ECO:0000313" key="2">
    <source>
        <dbReference type="Proteomes" id="UP000823775"/>
    </source>
</evidence>
<organism evidence="1 2">
    <name type="scientific">Datura stramonium</name>
    <name type="common">Jimsonweed</name>
    <name type="synonym">Common thornapple</name>
    <dbReference type="NCBI Taxonomy" id="4076"/>
    <lineage>
        <taxon>Eukaryota</taxon>
        <taxon>Viridiplantae</taxon>
        <taxon>Streptophyta</taxon>
        <taxon>Embryophyta</taxon>
        <taxon>Tracheophyta</taxon>
        <taxon>Spermatophyta</taxon>
        <taxon>Magnoliopsida</taxon>
        <taxon>eudicotyledons</taxon>
        <taxon>Gunneridae</taxon>
        <taxon>Pentapetalae</taxon>
        <taxon>asterids</taxon>
        <taxon>lamiids</taxon>
        <taxon>Solanales</taxon>
        <taxon>Solanaceae</taxon>
        <taxon>Solanoideae</taxon>
        <taxon>Datureae</taxon>
        <taxon>Datura</taxon>
    </lineage>
</organism>
<gene>
    <name evidence="1" type="ORF">HAX54_000804</name>
</gene>
<comment type="caution">
    <text evidence="1">The sequence shown here is derived from an EMBL/GenBank/DDBJ whole genome shotgun (WGS) entry which is preliminary data.</text>
</comment>
<feature type="non-terminal residue" evidence="1">
    <location>
        <position position="72"/>
    </location>
</feature>
<sequence>FMASKADKEKEIEVANKGLRQLRKGTKVRVHRLREPLLGGCLALEFPTIRDKVRELGLSYIFVESEECNLTL</sequence>
<reference evidence="1 2" key="1">
    <citation type="journal article" date="2021" name="BMC Genomics">
        <title>Datura genome reveals duplications of psychoactive alkaloid biosynthetic genes and high mutation rate following tissue culture.</title>
        <authorList>
            <person name="Rajewski A."/>
            <person name="Carter-House D."/>
            <person name="Stajich J."/>
            <person name="Litt A."/>
        </authorList>
    </citation>
    <scope>NUCLEOTIDE SEQUENCE [LARGE SCALE GENOMIC DNA]</scope>
    <source>
        <strain evidence="1">AR-01</strain>
    </source>
</reference>
<evidence type="ECO:0000313" key="1">
    <source>
        <dbReference type="EMBL" id="MCD7465215.1"/>
    </source>
</evidence>
<protein>
    <submittedName>
        <fullName evidence="1">Uncharacterized protein</fullName>
    </submittedName>
</protein>